<dbReference type="PRINTS" id="PR00147">
    <property type="entry name" value="DNAPHOTLYASE"/>
</dbReference>
<gene>
    <name evidence="12" type="ordered locus">Selin_2501</name>
</gene>
<dbReference type="PANTHER" id="PTHR11455">
    <property type="entry name" value="CRYPTOCHROME"/>
    <property type="match status" value="1"/>
</dbReference>
<keyword evidence="5 8" id="KW-0274">FAD</keyword>
<dbReference type="Proteomes" id="UP000002572">
    <property type="component" value="Chromosome"/>
</dbReference>
<dbReference type="InParanoid" id="E6W5S9"/>
<feature type="binding site" evidence="8">
    <location>
        <begin position="370"/>
        <end position="372"/>
    </location>
    <ligand>
        <name>FAD</name>
        <dbReference type="ChEBI" id="CHEBI:57692"/>
    </ligand>
</feature>
<comment type="similarity">
    <text evidence="10">Belongs to the DNA photolyase family.</text>
</comment>
<keyword evidence="12" id="KW-0456">Lyase</keyword>
<dbReference type="Gene3D" id="3.40.50.620">
    <property type="entry name" value="HUPs"/>
    <property type="match status" value="1"/>
</dbReference>
<evidence type="ECO:0000256" key="3">
    <source>
        <dbReference type="ARBA" id="ARBA00014046"/>
    </source>
</evidence>
<feature type="site" description="Electron transfer via tryptophanyl radical" evidence="9">
    <location>
        <position position="380"/>
    </location>
</feature>
<evidence type="ECO:0000313" key="13">
    <source>
        <dbReference type="Proteomes" id="UP000002572"/>
    </source>
</evidence>
<dbReference type="HOGENOM" id="CLU_010348_2_0_0"/>
<dbReference type="RefSeq" id="WP_013507085.1">
    <property type="nucleotide sequence ID" value="NC_014836.1"/>
</dbReference>
<dbReference type="InterPro" id="IPR005101">
    <property type="entry name" value="Cryptochr/Photolyase_FAD-bd"/>
</dbReference>
<comment type="catalytic activity">
    <reaction evidence="7">
        <text>cyclobutadipyrimidine (in DNA) = 2 pyrimidine residues (in DNA).</text>
        <dbReference type="EC" id="4.1.99.3"/>
    </reaction>
</comment>
<evidence type="ECO:0000256" key="5">
    <source>
        <dbReference type="ARBA" id="ARBA00022827"/>
    </source>
</evidence>
<organism evidence="12 13">
    <name type="scientific">Desulfurispirillum indicum (strain ATCC BAA-1389 / DSM 22839 / S5)</name>
    <dbReference type="NCBI Taxonomy" id="653733"/>
    <lineage>
        <taxon>Bacteria</taxon>
        <taxon>Pseudomonadati</taxon>
        <taxon>Chrysiogenota</taxon>
        <taxon>Chrysiogenia</taxon>
        <taxon>Chrysiogenales</taxon>
        <taxon>Chrysiogenaceae</taxon>
        <taxon>Desulfurispirillum</taxon>
    </lineage>
</organism>
<evidence type="ECO:0000259" key="11">
    <source>
        <dbReference type="PROSITE" id="PS51645"/>
    </source>
</evidence>
<dbReference type="GO" id="GO:0000719">
    <property type="term" value="P:photoreactive repair"/>
    <property type="evidence" value="ECO:0007669"/>
    <property type="project" value="UniProtKB-ARBA"/>
</dbReference>
<dbReference type="InterPro" id="IPR036155">
    <property type="entry name" value="Crypto/Photolyase_N_sf"/>
</dbReference>
<dbReference type="EC" id="4.1.99.3" evidence="2"/>
<dbReference type="PROSITE" id="PS00394">
    <property type="entry name" value="DNA_PHOTOLYASES_1_1"/>
    <property type="match status" value="1"/>
</dbReference>
<accession>E6W5S9</accession>
<feature type="site" description="Electron transfer via tryptophanyl radical" evidence="9">
    <location>
        <position position="304"/>
    </location>
</feature>
<dbReference type="AlphaFoldDB" id="E6W5S9"/>
<evidence type="ECO:0000256" key="4">
    <source>
        <dbReference type="ARBA" id="ARBA00022630"/>
    </source>
</evidence>
<dbReference type="FunFam" id="1.10.579.10:FF:000003">
    <property type="entry name" value="Deoxyribodipyrimidine photo-lyase"/>
    <property type="match status" value="1"/>
</dbReference>
<feature type="binding site" evidence="8">
    <location>
        <position position="222"/>
    </location>
    <ligand>
        <name>FAD</name>
        <dbReference type="ChEBI" id="CHEBI:57692"/>
    </ligand>
</feature>
<dbReference type="KEGG" id="din:Selin_2501"/>
<evidence type="ECO:0000256" key="9">
    <source>
        <dbReference type="PIRSR" id="PIRSR602081-2"/>
    </source>
</evidence>
<dbReference type="eggNOG" id="COG0415">
    <property type="taxonomic scope" value="Bacteria"/>
</dbReference>
<dbReference type="STRING" id="653733.Selin_2501"/>
<evidence type="ECO:0000256" key="6">
    <source>
        <dbReference type="ARBA" id="ARBA00022991"/>
    </source>
</evidence>
<dbReference type="InterPro" id="IPR002081">
    <property type="entry name" value="Cryptochrome/DNA_photolyase_1"/>
</dbReference>
<dbReference type="EMBL" id="CP002432">
    <property type="protein sequence ID" value="ADU67214.1"/>
    <property type="molecule type" value="Genomic_DNA"/>
</dbReference>
<dbReference type="InterPro" id="IPR006050">
    <property type="entry name" value="DNA_photolyase_N"/>
</dbReference>
<proteinExistence type="inferred from homology"/>
<dbReference type="SUPFAM" id="SSF48173">
    <property type="entry name" value="Cryptochrome/photolyase FAD-binding domain"/>
    <property type="match status" value="1"/>
</dbReference>
<name>E6W5S9_DESIS</name>
<comment type="cofactor">
    <cofactor evidence="8">
        <name>FAD</name>
        <dbReference type="ChEBI" id="CHEBI:57692"/>
    </cofactor>
    <text evidence="8">Binds 1 FAD per subunit.</text>
</comment>
<dbReference type="InterPro" id="IPR014729">
    <property type="entry name" value="Rossmann-like_a/b/a_fold"/>
</dbReference>
<dbReference type="NCBIfam" id="NF007955">
    <property type="entry name" value="PRK10674.1"/>
    <property type="match status" value="1"/>
</dbReference>
<feature type="domain" description="Photolyase/cryptochrome alpha/beta" evidence="11">
    <location>
        <begin position="1"/>
        <end position="133"/>
    </location>
</feature>
<evidence type="ECO:0000256" key="8">
    <source>
        <dbReference type="PIRSR" id="PIRSR602081-1"/>
    </source>
</evidence>
<dbReference type="SUPFAM" id="SSF52425">
    <property type="entry name" value="Cryptochrome/photolyase, N-terminal domain"/>
    <property type="match status" value="1"/>
</dbReference>
<dbReference type="PROSITE" id="PS51645">
    <property type="entry name" value="PHR_CRY_ALPHA_BETA"/>
    <property type="match status" value="1"/>
</dbReference>
<evidence type="ECO:0000256" key="1">
    <source>
        <dbReference type="ARBA" id="ARBA00001932"/>
    </source>
</evidence>
<feature type="binding site" evidence="8">
    <location>
        <begin position="272"/>
        <end position="279"/>
    </location>
    <ligand>
        <name>FAD</name>
        <dbReference type="ChEBI" id="CHEBI:57692"/>
    </ligand>
</feature>
<dbReference type="Pfam" id="PF03441">
    <property type="entry name" value="FAD_binding_7"/>
    <property type="match status" value="1"/>
</dbReference>
<evidence type="ECO:0000256" key="2">
    <source>
        <dbReference type="ARBA" id="ARBA00013149"/>
    </source>
</evidence>
<feature type="binding site" evidence="8">
    <location>
        <begin position="234"/>
        <end position="238"/>
    </location>
    <ligand>
        <name>FAD</name>
        <dbReference type="ChEBI" id="CHEBI:57692"/>
    </ligand>
</feature>
<dbReference type="Gene3D" id="1.10.579.10">
    <property type="entry name" value="DNA Cyclobutane Dipyrimidine Photolyase, subunit A, domain 3"/>
    <property type="match status" value="1"/>
</dbReference>
<protein>
    <recommendedName>
        <fullName evidence="3">Deoxyribodipyrimidine photo-lyase</fullName>
        <ecNumber evidence="2">4.1.99.3</ecNumber>
    </recommendedName>
</protein>
<keyword evidence="13" id="KW-1185">Reference proteome</keyword>
<dbReference type="GO" id="GO:0009416">
    <property type="term" value="P:response to light stimulus"/>
    <property type="evidence" value="ECO:0007669"/>
    <property type="project" value="TreeGrafter"/>
</dbReference>
<dbReference type="InterPro" id="IPR036134">
    <property type="entry name" value="Crypto/Photolyase_FAD-like_sf"/>
</dbReference>
<sequence>MNLVWLRNDLRISDQRALGAAAAEGGSVLAVFCLCQRQWQRHHMAAVRRDFLLRNLECLRLQLQAVGIPLFVLDCHDFAAVPEALLKLARTTGARRLFFNEEYAIDEWRRDMAVERCFRENGMEVRRCCDHVVVPAGQLRSGRGECYRVFTPFQKAWLKLVVENPALLAPAPIVNTQPHPFPGDGAALPTDIPHPLAHLWPAGEAEAQRRLQAFLDGPIRRYHLDRDFPAIEGTSALSPYLACGVLSIRQCVSAALELANGGSEGARVWLSELIWREFFQHILRAFPRVSTNRAFQEHTETVAWRYDEGEFAAWCEGRTGYPIVDAAMAQLHSTGWMHNRLRMICAMFLTKDLLIDWRWGERYFMEHLVDGDLAANNGGWQWAASTGTDAVPYFRVFHPTTQSKRFDPHGQFIRHFLPQLAELDEKYIHEPHDSSGLLRPNIDYPRPMVDHKVARQRAIDAFSRNLKPR</sequence>
<dbReference type="Gene3D" id="1.25.40.80">
    <property type="match status" value="1"/>
</dbReference>
<dbReference type="Pfam" id="PF00875">
    <property type="entry name" value="DNA_photolyase"/>
    <property type="match status" value="1"/>
</dbReference>
<dbReference type="InterPro" id="IPR018394">
    <property type="entry name" value="DNA_photolyase_1_CS_C"/>
</dbReference>
<dbReference type="FunCoup" id="E6W5S9">
    <property type="interactions" value="274"/>
</dbReference>
<feature type="site" description="Electron transfer via tryptophanyl radical" evidence="9">
    <location>
        <position position="357"/>
    </location>
</feature>
<evidence type="ECO:0000313" key="12">
    <source>
        <dbReference type="EMBL" id="ADU67214.1"/>
    </source>
</evidence>
<keyword evidence="6 10" id="KW-0157">Chromophore</keyword>
<dbReference type="GO" id="GO:0071949">
    <property type="term" value="F:FAD binding"/>
    <property type="evidence" value="ECO:0007669"/>
    <property type="project" value="TreeGrafter"/>
</dbReference>
<evidence type="ECO:0000256" key="7">
    <source>
        <dbReference type="ARBA" id="ARBA00033999"/>
    </source>
</evidence>
<dbReference type="PANTHER" id="PTHR11455:SF9">
    <property type="entry name" value="CRYPTOCHROME CIRCADIAN CLOCK 5 ISOFORM X1"/>
    <property type="match status" value="1"/>
</dbReference>
<dbReference type="OrthoDB" id="9772484at2"/>
<feature type="binding site" evidence="8">
    <location>
        <position position="269"/>
    </location>
    <ligand>
        <name>FAD</name>
        <dbReference type="ChEBI" id="CHEBI:57692"/>
    </ligand>
</feature>
<comment type="cofactor">
    <cofactor evidence="1">
        <name>(6R)-5,10-methylene-5,6,7,8-tetrahydrofolate</name>
        <dbReference type="ChEBI" id="CHEBI:15636"/>
    </cofactor>
</comment>
<dbReference type="GO" id="GO:0003677">
    <property type="term" value="F:DNA binding"/>
    <property type="evidence" value="ECO:0007669"/>
    <property type="project" value="TreeGrafter"/>
</dbReference>
<evidence type="ECO:0000256" key="10">
    <source>
        <dbReference type="RuleBase" id="RU004182"/>
    </source>
</evidence>
<dbReference type="GO" id="GO:0003904">
    <property type="term" value="F:deoxyribodipyrimidine photo-lyase activity"/>
    <property type="evidence" value="ECO:0007669"/>
    <property type="project" value="UniProtKB-EC"/>
</dbReference>
<keyword evidence="4 8" id="KW-0285">Flavoprotein</keyword>
<reference evidence="12 13" key="1">
    <citation type="submission" date="2010-12" db="EMBL/GenBank/DDBJ databases">
        <title>Complete sequence of Desulfurispirillum indicum S5.</title>
        <authorList>
            <consortium name="US DOE Joint Genome Institute"/>
            <person name="Lucas S."/>
            <person name="Copeland A."/>
            <person name="Lapidus A."/>
            <person name="Cheng J.-F."/>
            <person name="Goodwin L."/>
            <person name="Pitluck S."/>
            <person name="Chertkov O."/>
            <person name="Held B."/>
            <person name="Detter J.C."/>
            <person name="Han C."/>
            <person name="Tapia R."/>
            <person name="Land M."/>
            <person name="Hauser L."/>
            <person name="Kyrpides N."/>
            <person name="Ivanova N."/>
            <person name="Mikhailova N."/>
            <person name="Haggblom M."/>
            <person name="Rauschenbach I."/>
            <person name="Bini E."/>
            <person name="Woyke T."/>
        </authorList>
    </citation>
    <scope>NUCLEOTIDE SEQUENCE [LARGE SCALE GENOMIC DNA]</scope>
    <source>
        <strain evidence="13">ATCC BAA-1389 / DSM 22839 / S5</strain>
    </source>
</reference>